<evidence type="ECO:0000256" key="1">
    <source>
        <dbReference type="ARBA" id="ARBA00004777"/>
    </source>
</evidence>
<dbReference type="FunFam" id="3.40.50.300:FF:001123">
    <property type="entry name" value="C-1-tetrahydrofolate synthase, cytoplasmic isoform X2"/>
    <property type="match status" value="1"/>
</dbReference>
<dbReference type="UniPathway" id="UPA00193"/>
<name>A0A016WSB1_9BILA</name>
<organism evidence="8 9">
    <name type="scientific">Ancylostoma ceylanicum</name>
    <dbReference type="NCBI Taxonomy" id="53326"/>
    <lineage>
        <taxon>Eukaryota</taxon>
        <taxon>Metazoa</taxon>
        <taxon>Ecdysozoa</taxon>
        <taxon>Nematoda</taxon>
        <taxon>Chromadorea</taxon>
        <taxon>Rhabditida</taxon>
        <taxon>Rhabditina</taxon>
        <taxon>Rhabditomorpha</taxon>
        <taxon>Strongyloidea</taxon>
        <taxon>Ancylostomatidae</taxon>
        <taxon>Ancylostomatinae</taxon>
        <taxon>Ancylostoma</taxon>
    </lineage>
</organism>
<dbReference type="CDD" id="cd00477">
    <property type="entry name" value="FTHFS"/>
    <property type="match status" value="1"/>
</dbReference>
<dbReference type="OrthoDB" id="1845775at2759"/>
<dbReference type="SUPFAM" id="SSF52540">
    <property type="entry name" value="P-loop containing nucleoside triphosphate hydrolases"/>
    <property type="match status" value="1"/>
</dbReference>
<evidence type="ECO:0000256" key="7">
    <source>
        <dbReference type="ARBA" id="ARBA00022840"/>
    </source>
</evidence>
<evidence type="ECO:0000256" key="4">
    <source>
        <dbReference type="ARBA" id="ARBA00022563"/>
    </source>
</evidence>
<protein>
    <recommendedName>
        <fullName evidence="3">formate--tetrahydrofolate ligase</fullName>
        <ecNumber evidence="3">6.3.4.3</ecNumber>
    </recommendedName>
</protein>
<keyword evidence="7" id="KW-0067">ATP-binding</keyword>
<evidence type="ECO:0000256" key="5">
    <source>
        <dbReference type="ARBA" id="ARBA00022598"/>
    </source>
</evidence>
<gene>
    <name evidence="8" type="primary">Acey_s0528.g2978</name>
    <name evidence="8" type="ORF">Y032_0528g2978</name>
</gene>
<keyword evidence="9" id="KW-1185">Reference proteome</keyword>
<dbReference type="Gene3D" id="3.40.50.300">
    <property type="entry name" value="P-loop containing nucleotide triphosphate hydrolases"/>
    <property type="match status" value="2"/>
</dbReference>
<dbReference type="GO" id="GO:0035999">
    <property type="term" value="P:tetrahydrofolate interconversion"/>
    <property type="evidence" value="ECO:0007669"/>
    <property type="project" value="UniProtKB-UniPathway"/>
</dbReference>
<dbReference type="InterPro" id="IPR020628">
    <property type="entry name" value="Formate_THF_ligase_CS"/>
</dbReference>
<evidence type="ECO:0000313" key="8">
    <source>
        <dbReference type="EMBL" id="EYC42520.1"/>
    </source>
</evidence>
<dbReference type="FunFam" id="3.40.50.300:FF:000245">
    <property type="entry name" value="C-1-tetrahydrofolate synthase, cytoplasmic"/>
    <property type="match status" value="1"/>
</dbReference>
<dbReference type="Gene3D" id="3.10.410.10">
    <property type="entry name" value="Formyltetrahydrofolate synthetase, domain 3"/>
    <property type="match status" value="1"/>
</dbReference>
<reference evidence="9" key="1">
    <citation type="journal article" date="2015" name="Nat. Genet.">
        <title>The genome and transcriptome of the zoonotic hookworm Ancylostoma ceylanicum identify infection-specific gene families.</title>
        <authorList>
            <person name="Schwarz E.M."/>
            <person name="Hu Y."/>
            <person name="Antoshechkin I."/>
            <person name="Miller M.M."/>
            <person name="Sternberg P.W."/>
            <person name="Aroian R.V."/>
        </authorList>
    </citation>
    <scope>NUCLEOTIDE SEQUENCE</scope>
    <source>
        <strain evidence="9">HY135</strain>
    </source>
</reference>
<proteinExistence type="inferred from homology"/>
<accession>A0A016WSB1</accession>
<dbReference type="HAMAP" id="MF_01543">
    <property type="entry name" value="FTHFS"/>
    <property type="match status" value="1"/>
</dbReference>
<evidence type="ECO:0000256" key="3">
    <source>
        <dbReference type="ARBA" id="ARBA00012295"/>
    </source>
</evidence>
<dbReference type="InterPro" id="IPR000559">
    <property type="entry name" value="Formate_THF_ligase"/>
</dbReference>
<dbReference type="PROSITE" id="PS00722">
    <property type="entry name" value="FTHFS_2"/>
    <property type="match status" value="1"/>
</dbReference>
<dbReference type="Proteomes" id="UP000024635">
    <property type="component" value="Unassembled WGS sequence"/>
</dbReference>
<dbReference type="STRING" id="53326.A0A016WSB1"/>
<keyword evidence="6" id="KW-0547">Nucleotide-binding</keyword>
<dbReference type="GO" id="GO:0005524">
    <property type="term" value="F:ATP binding"/>
    <property type="evidence" value="ECO:0007669"/>
    <property type="project" value="UniProtKB-KW"/>
</dbReference>
<evidence type="ECO:0000256" key="6">
    <source>
        <dbReference type="ARBA" id="ARBA00022741"/>
    </source>
</evidence>
<dbReference type="GO" id="GO:0004329">
    <property type="term" value="F:formate-tetrahydrofolate ligase activity"/>
    <property type="evidence" value="ECO:0007669"/>
    <property type="project" value="UniProtKB-EC"/>
</dbReference>
<dbReference type="EMBL" id="JARK01000128">
    <property type="protein sequence ID" value="EYC42520.1"/>
    <property type="molecule type" value="Genomic_DNA"/>
</dbReference>
<keyword evidence="5" id="KW-0436">Ligase</keyword>
<dbReference type="Pfam" id="PF01268">
    <property type="entry name" value="FTHFS"/>
    <property type="match status" value="1"/>
</dbReference>
<evidence type="ECO:0000256" key="2">
    <source>
        <dbReference type="ARBA" id="ARBA00011738"/>
    </source>
</evidence>
<dbReference type="Gene3D" id="1.10.8.770">
    <property type="match status" value="1"/>
</dbReference>
<dbReference type="EC" id="6.3.4.3" evidence="3"/>
<dbReference type="InterPro" id="IPR027417">
    <property type="entry name" value="P-loop_NTPase"/>
</dbReference>
<evidence type="ECO:0000313" key="9">
    <source>
        <dbReference type="Proteomes" id="UP000024635"/>
    </source>
</evidence>
<sequence>MTQALYDNNGRELWSNGDEQTMVRIEAKETEHPNWSIHYLKPEHHDPVPSDIAISRAQPPKDVEQVAREVGVLPEELDPYGRKKAKVSLDVLKRLQHVKNGKYVVVVGITPTPLGEGKSTTSIGLSQALGPHLHKNVFTCLRQPSQGPTFGIKGGAAGGGYSQVIPMEEFNLHLTGDIHAITAANNLLAAAIDARMFHESTQKDEALFNRLCPQNKQGKRPLSAVQKRRLSRLGINGIDDGNLLTPEQRTQFSRLNIDPSTITWNRVIDTNDRFLRGIEIGLGPAEKGHTRRTQFDISVASELMAILALTTSLRDMRERISRIVVGSDVHGKPVTADDIGVTDALTVLMRDTVRPTLMQTLEGTPVFVHAGPFANIAHGASSIIADQIALKLVGENGYVVTEAGFGADIGMEKFFNIKCRYSGLEPSAVVLVSTVRALKMHGGGPPVVPGNPLKHEYTEENLELLEKGCNSNLRKQIENCSMFGVPVVVCVNKFATDTDAELELVVNRALAHGARYAAVSTHWSKGGAGAIQLAHAVVRATTAPGGNFKFLYPLNLSLEEKINIIARKIYGADGVEFSKEALEKLNCYTQQGFGDLPICMAKTQLSLSHDPTKKGAPTSNFIITSFFSLQRTQVDSGLGASLRLPRVNVR</sequence>
<comment type="pathway">
    <text evidence="1">One-carbon metabolism; tetrahydrofolate interconversion.</text>
</comment>
<dbReference type="AlphaFoldDB" id="A0A016WSB1"/>
<dbReference type="PROSITE" id="PS00721">
    <property type="entry name" value="FTHFS_1"/>
    <property type="match status" value="1"/>
</dbReference>
<comment type="subunit">
    <text evidence="2">Homodimer.</text>
</comment>
<keyword evidence="4" id="KW-0554">One-carbon metabolism</keyword>
<comment type="caution">
    <text evidence="8">The sequence shown here is derived from an EMBL/GenBank/DDBJ whole genome shotgun (WGS) entry which is preliminary data.</text>
</comment>